<gene>
    <name evidence="4" type="ORF">GJB61_23970</name>
</gene>
<dbReference type="InterPro" id="IPR054363">
    <property type="entry name" value="GH95_cat"/>
</dbReference>
<dbReference type="InterPro" id="IPR027414">
    <property type="entry name" value="GH95_N_dom"/>
</dbReference>
<organism evidence="4 5">
    <name type="scientific">Paenibacillus monticola</name>
    <dbReference type="NCBI Taxonomy" id="2666075"/>
    <lineage>
        <taxon>Bacteria</taxon>
        <taxon>Bacillati</taxon>
        <taxon>Bacillota</taxon>
        <taxon>Bacilli</taxon>
        <taxon>Bacillales</taxon>
        <taxon>Paenibacillaceae</taxon>
        <taxon>Paenibacillus</taxon>
    </lineage>
</organism>
<comment type="caution">
    <text evidence="4">The sequence shown here is derived from an EMBL/GenBank/DDBJ whole genome shotgun (WGS) entry which is preliminary data.</text>
</comment>
<evidence type="ECO:0000259" key="1">
    <source>
        <dbReference type="Pfam" id="PF14498"/>
    </source>
</evidence>
<evidence type="ECO:0000259" key="3">
    <source>
        <dbReference type="Pfam" id="PF22124"/>
    </source>
</evidence>
<dbReference type="EMBL" id="WJXB01000011">
    <property type="protein sequence ID" value="MRN56036.1"/>
    <property type="molecule type" value="Genomic_DNA"/>
</dbReference>
<dbReference type="GO" id="GO:0005975">
    <property type="term" value="P:carbohydrate metabolic process"/>
    <property type="evidence" value="ECO:0007669"/>
    <property type="project" value="InterPro"/>
</dbReference>
<dbReference type="Gene3D" id="2.60.40.1180">
    <property type="entry name" value="Golgi alpha-mannosidase II"/>
    <property type="match status" value="1"/>
</dbReference>
<sequence length="786" mass="87778">MKLNYNKPAKDWNEALPIGGGRLGAMIFGGVEKERFQLNEDTLWSGSPQDRNRPQALELLPEVRRLLAEEEYLAADELSKEMLGPYAQSYMPFGDLYLQFEHGDYTEAYKRTLDLEQGISRVEYTIGGVKYTREAFASYPGRVLALRLTADEPGMLSLTVKLDSPLRHRTWVEGGQLILRGIAPENADPNYMSKKRPLSYGDWDNTDAMSFEGRVGMQTEGGQTEFAAGAIHIKEATAVTLYFSAATSYNGFNKLPGREGKDYSVAAAQDLRLALEDTYEALRTAHMDDYRALFNRVQLNLGQRVAPEELTTDQWIKQYGAADPGLVELLFQYGRYLMISGSRPGTQPSNLQGIWNQETRAPWSSNWTLNINTQMNYWPAESGNLAECHEPLFTLIEELAQTGRKTAETHYGAKGWTAHHNTDIWRQSSPAGGEGHGEAVWALWPLAGAWLCHHLWEHYEFGLDKDFLRNRAYPIMKEAALFCLDWLIDDGNGVLVTLPSTSPEHKFRSNGNLVGVSKASTMDMVLIWDLFSNCIEASVILGMDASFSQQLIAARSALFPLQIGKYGQLQEWSSDFEDEDIHHRHVSHLFGVYPGVQLTERANPQLFQAAKQSLERRGDGGTGWSLGWKISLWARFCEGNRALQLLSNLLQLVEEGCARGGVYPNLFDAHPPFQIDGNFAATSGIIEMLLQSHQGYLELLPALPDAWPVGEFKGLRARGGFEVSLKWAQGVPVQAEIYSRKGRLCRISNANLSSVSTGGLVVEYRIVGGIAEFDTEAEQGYVLDFG</sequence>
<dbReference type="RefSeq" id="WP_338116074.1">
    <property type="nucleotide sequence ID" value="NZ_WJXB01000011.1"/>
</dbReference>
<dbReference type="InterPro" id="IPR008928">
    <property type="entry name" value="6-hairpin_glycosidase_sf"/>
</dbReference>
<dbReference type="PANTHER" id="PTHR31084">
    <property type="entry name" value="ALPHA-L-FUCOSIDASE 2"/>
    <property type="match status" value="1"/>
</dbReference>
<name>A0A7X2H9K1_9BACL</name>
<dbReference type="InterPro" id="IPR016518">
    <property type="entry name" value="Alpha-L-fucosidase"/>
</dbReference>
<dbReference type="Pfam" id="PF22124">
    <property type="entry name" value="Glyco_hydro_95_cat"/>
    <property type="match status" value="1"/>
</dbReference>
<feature type="domain" description="Glycosyl hydrolase family 95 catalytic" evidence="3">
    <location>
        <begin position="278"/>
        <end position="689"/>
    </location>
</feature>
<dbReference type="FunFam" id="1.50.10.10:FF:000028">
    <property type="entry name" value="Alpha-L-fucosidase 2"/>
    <property type="match status" value="1"/>
</dbReference>
<dbReference type="InterPro" id="IPR013780">
    <property type="entry name" value="Glyco_hydro_b"/>
</dbReference>
<reference evidence="4 5" key="1">
    <citation type="submission" date="2019-11" db="EMBL/GenBank/DDBJ databases">
        <title>Paenibacillus monticola sp. nov., a novel PGPR strain isolated from mountain sample in China.</title>
        <authorList>
            <person name="Zhao Q."/>
            <person name="Li H.-P."/>
            <person name="Zhang J.-L."/>
        </authorList>
    </citation>
    <scope>NUCLEOTIDE SEQUENCE [LARGE SCALE GENOMIC DNA]</scope>
    <source>
        <strain evidence="4 5">LC-T2</strain>
    </source>
</reference>
<dbReference type="Pfam" id="PF21307">
    <property type="entry name" value="Glyco_hydro_95_C"/>
    <property type="match status" value="1"/>
</dbReference>
<feature type="domain" description="Alpha fucosidase A-like C-terminal" evidence="2">
    <location>
        <begin position="691"/>
        <end position="783"/>
    </location>
</feature>
<protein>
    <submittedName>
        <fullName evidence="4">Glycoside hydrolase family 95 protein</fullName>
    </submittedName>
</protein>
<evidence type="ECO:0000313" key="5">
    <source>
        <dbReference type="Proteomes" id="UP000463051"/>
    </source>
</evidence>
<dbReference type="Proteomes" id="UP000463051">
    <property type="component" value="Unassembled WGS sequence"/>
</dbReference>
<evidence type="ECO:0000313" key="4">
    <source>
        <dbReference type="EMBL" id="MRN56036.1"/>
    </source>
</evidence>
<dbReference type="Gene3D" id="2.70.98.50">
    <property type="entry name" value="putative glycoside hydrolase family protein from bacillus halodurans"/>
    <property type="match status" value="1"/>
</dbReference>
<dbReference type="InterPro" id="IPR049053">
    <property type="entry name" value="AFCA-like_C"/>
</dbReference>
<feature type="domain" description="Glycosyl hydrolase family 95 N-terminal" evidence="1">
    <location>
        <begin position="3"/>
        <end position="250"/>
    </location>
</feature>
<dbReference type="GO" id="GO:0004560">
    <property type="term" value="F:alpha-L-fucosidase activity"/>
    <property type="evidence" value="ECO:0007669"/>
    <property type="project" value="InterPro"/>
</dbReference>
<dbReference type="PANTHER" id="PTHR31084:SF0">
    <property type="entry name" value="ALPHA-L-FUCOSIDASE 2"/>
    <property type="match status" value="1"/>
</dbReference>
<keyword evidence="4" id="KW-0378">Hydrolase</keyword>
<accession>A0A7X2H9K1</accession>
<dbReference type="AlphaFoldDB" id="A0A7X2H9K1"/>
<keyword evidence="5" id="KW-1185">Reference proteome</keyword>
<evidence type="ECO:0000259" key="2">
    <source>
        <dbReference type="Pfam" id="PF21307"/>
    </source>
</evidence>
<proteinExistence type="predicted"/>
<dbReference type="PIRSF" id="PIRSF007663">
    <property type="entry name" value="UCP007663"/>
    <property type="match status" value="1"/>
</dbReference>
<dbReference type="SUPFAM" id="SSF48208">
    <property type="entry name" value="Six-hairpin glycosidases"/>
    <property type="match status" value="1"/>
</dbReference>
<dbReference type="Pfam" id="PF14498">
    <property type="entry name" value="Glyco_hyd_65N_2"/>
    <property type="match status" value="1"/>
</dbReference>